<dbReference type="EMBL" id="JANPWB010000008">
    <property type="protein sequence ID" value="KAJ1163692.1"/>
    <property type="molecule type" value="Genomic_DNA"/>
</dbReference>
<sequence length="116" mass="13524">MVFDTVEWLCMFEVLAKFGFVLGFLKWVPLLYFKPLAHIQVKWGRFPVFECNRVLRPLGADEELGPIGRCPRWMVKEIACRRQHTRRNNPEEEMEEGARAQEEDVGEDAARVCGEP</sequence>
<dbReference type="Proteomes" id="UP001066276">
    <property type="component" value="Chromosome 4_2"/>
</dbReference>
<evidence type="ECO:0008006" key="4">
    <source>
        <dbReference type="Google" id="ProtNLM"/>
    </source>
</evidence>
<name>A0AAV7SHX9_PLEWA</name>
<evidence type="ECO:0000313" key="3">
    <source>
        <dbReference type="Proteomes" id="UP001066276"/>
    </source>
</evidence>
<proteinExistence type="predicted"/>
<organism evidence="2 3">
    <name type="scientific">Pleurodeles waltl</name>
    <name type="common">Iberian ribbed newt</name>
    <dbReference type="NCBI Taxonomy" id="8319"/>
    <lineage>
        <taxon>Eukaryota</taxon>
        <taxon>Metazoa</taxon>
        <taxon>Chordata</taxon>
        <taxon>Craniata</taxon>
        <taxon>Vertebrata</taxon>
        <taxon>Euteleostomi</taxon>
        <taxon>Amphibia</taxon>
        <taxon>Batrachia</taxon>
        <taxon>Caudata</taxon>
        <taxon>Salamandroidea</taxon>
        <taxon>Salamandridae</taxon>
        <taxon>Pleurodelinae</taxon>
        <taxon>Pleurodeles</taxon>
    </lineage>
</organism>
<gene>
    <name evidence="2" type="ORF">NDU88_004146</name>
</gene>
<keyword evidence="3" id="KW-1185">Reference proteome</keyword>
<evidence type="ECO:0000313" key="2">
    <source>
        <dbReference type="EMBL" id="KAJ1163692.1"/>
    </source>
</evidence>
<accession>A0AAV7SHX9</accession>
<reference evidence="2" key="1">
    <citation type="journal article" date="2022" name="bioRxiv">
        <title>Sequencing and chromosome-scale assembly of the giantPleurodeles waltlgenome.</title>
        <authorList>
            <person name="Brown T."/>
            <person name="Elewa A."/>
            <person name="Iarovenko S."/>
            <person name="Subramanian E."/>
            <person name="Araus A.J."/>
            <person name="Petzold A."/>
            <person name="Susuki M."/>
            <person name="Suzuki K.-i.T."/>
            <person name="Hayashi T."/>
            <person name="Toyoda A."/>
            <person name="Oliveira C."/>
            <person name="Osipova E."/>
            <person name="Leigh N.D."/>
            <person name="Simon A."/>
            <person name="Yun M.H."/>
        </authorList>
    </citation>
    <scope>NUCLEOTIDE SEQUENCE</scope>
    <source>
        <strain evidence="2">20211129_DDA</strain>
        <tissue evidence="2">Liver</tissue>
    </source>
</reference>
<protein>
    <recommendedName>
        <fullName evidence="4">Transmembrane protein</fullName>
    </recommendedName>
</protein>
<comment type="caution">
    <text evidence="2">The sequence shown here is derived from an EMBL/GenBank/DDBJ whole genome shotgun (WGS) entry which is preliminary data.</text>
</comment>
<evidence type="ECO:0000256" key="1">
    <source>
        <dbReference type="SAM" id="MobiDB-lite"/>
    </source>
</evidence>
<feature type="region of interest" description="Disordered" evidence="1">
    <location>
        <begin position="84"/>
        <end position="116"/>
    </location>
</feature>
<dbReference type="AlphaFoldDB" id="A0AAV7SHX9"/>